<proteinExistence type="predicted"/>
<protein>
    <submittedName>
        <fullName evidence="1">Uncharacterized protein</fullName>
    </submittedName>
</protein>
<organism evidence="1 2">
    <name type="scientific">Acetobacter conturbans</name>
    <dbReference type="NCBI Taxonomy" id="1737472"/>
    <lineage>
        <taxon>Bacteria</taxon>
        <taxon>Pseudomonadati</taxon>
        <taxon>Pseudomonadota</taxon>
        <taxon>Alphaproteobacteria</taxon>
        <taxon>Acetobacterales</taxon>
        <taxon>Acetobacteraceae</taxon>
        <taxon>Acetobacter</taxon>
    </lineage>
</organism>
<evidence type="ECO:0000313" key="1">
    <source>
        <dbReference type="EMBL" id="NHN88870.1"/>
    </source>
</evidence>
<dbReference type="Gene3D" id="3.30.420.280">
    <property type="match status" value="1"/>
</dbReference>
<keyword evidence="2" id="KW-1185">Reference proteome</keyword>
<sequence>MLSTTEGHALFIGTPKGKDHFYDLYLKGIAGNTHEKGWWSCAYTTREGGNVSDEELNNARKSLDSRLYRQEYEASFESFSGKCLYAFSREKSIHNVQYNPDLAVHIGMDFNINPMSATVWQEHIHEDGDIITIQIDEIIIPTSNTDEISKEILKKYGSKKNDFSGEFSTSGQNITIYPDPAGQSRRTCASGRTDISILLSYGFHVQTKKQSPRVRDRLNFMNSMFENSLGKRSAFVSPLCIRSIESYERYAYQDGTSEPDKSKGYDHLVDASGYYLYFRFFKKSFEPEINTILDR</sequence>
<evidence type="ECO:0000313" key="2">
    <source>
        <dbReference type="Proteomes" id="UP000631653"/>
    </source>
</evidence>
<dbReference type="Proteomes" id="UP000631653">
    <property type="component" value="Unassembled WGS sequence"/>
</dbReference>
<comment type="caution">
    <text evidence="1">The sequence shown here is derived from an EMBL/GenBank/DDBJ whole genome shotgun (WGS) entry which is preliminary data.</text>
</comment>
<reference evidence="1 2" key="1">
    <citation type="journal article" date="2020" name="Int. J. Syst. Evol. Microbiol.">
        <title>Novel acetic acid bacteria from cider fermentations: Acetobacter conturbans sp. nov. and Acetobacter fallax sp. nov.</title>
        <authorList>
            <person name="Sombolestani A.S."/>
            <person name="Cleenwerck I."/>
            <person name="Cnockaert M."/>
            <person name="Borremans W."/>
            <person name="Wieme A.D."/>
            <person name="De Vuyst L."/>
            <person name="Vandamme P."/>
        </authorList>
    </citation>
    <scope>NUCLEOTIDE SEQUENCE [LARGE SCALE GENOMIC DNA]</scope>
    <source>
        <strain evidence="1 2">LMG 1627</strain>
    </source>
</reference>
<dbReference type="RefSeq" id="WP_173570197.1">
    <property type="nucleotide sequence ID" value="NZ_WOSY01000008.1"/>
</dbReference>
<accession>A0ABX0K2H0</accession>
<gene>
    <name evidence="1" type="ORF">GOB81_09525</name>
</gene>
<name>A0ABX0K2H0_9PROT</name>
<dbReference type="EMBL" id="WOSY01000008">
    <property type="protein sequence ID" value="NHN88870.1"/>
    <property type="molecule type" value="Genomic_DNA"/>
</dbReference>